<organism evidence="2 3">
    <name type="scientific">Acinetobacter phage Petty</name>
    <dbReference type="NCBI Taxonomy" id="1406779"/>
    <lineage>
        <taxon>Viruses</taxon>
        <taxon>Duplodnaviria</taxon>
        <taxon>Heunggongvirae</taxon>
        <taxon>Uroviricota</taxon>
        <taxon>Caudoviricetes</taxon>
        <taxon>Autographivirales</taxon>
        <taxon>Autoscriptoviridae</taxon>
        <taxon>Beijerinckvirinae</taxon>
        <taxon>Pettyvirus</taxon>
        <taxon>Pettyvirus petty</taxon>
    </lineage>
</organism>
<evidence type="ECO:0000313" key="2">
    <source>
        <dbReference type="EMBL" id="AGY47992.1"/>
    </source>
</evidence>
<dbReference type="GeneID" id="18503458"/>
<dbReference type="EMBL" id="KF669656">
    <property type="protein sequence ID" value="AGY47992.1"/>
    <property type="molecule type" value="Genomic_DNA"/>
</dbReference>
<dbReference type="RefSeq" id="YP_009006517.1">
    <property type="nucleotide sequence ID" value="NC_023570.1"/>
</dbReference>
<proteinExistence type="predicted"/>
<evidence type="ECO:0000313" key="3">
    <source>
        <dbReference type="Proteomes" id="UP000017654"/>
    </source>
</evidence>
<feature type="region of interest" description="Disordered" evidence="1">
    <location>
        <begin position="251"/>
        <end position="289"/>
    </location>
</feature>
<name>U5PZF9_9CAUD</name>
<keyword evidence="3" id="KW-1185">Reference proteome</keyword>
<dbReference type="OrthoDB" id="17823at10239"/>
<evidence type="ECO:0000256" key="1">
    <source>
        <dbReference type="SAM" id="MobiDB-lite"/>
    </source>
</evidence>
<protein>
    <submittedName>
        <fullName evidence="2">Uncharacterized protein</fullName>
    </submittedName>
</protein>
<sequence>MSFLNQLQNIDVTTLDDMTDVKVGGESRGLLPTGTAYVRPCMYIEYGSHVQTFNGVAKPAAPIFKLGFRIVGGGGLNLEGKPEKYVLEEGKFPLITTFDTTLGFYEKSKSIQYFNALNRVGNKATHFVQKIAEQCIYALPIGVKKNKQGKDVQDIDFTNLQVALNQETFEQRTGDPTLSDEHIQVFLWDTPTIEMWDSIFIEGEFPAQKDESGKITKPARSRNFHQEKCLSALNFEGSPLQLLLQEKGKSYTIPELPTTPDVPEETPNEPDAVTPPPTDGAVLTPPDLD</sequence>
<accession>U5PZF9</accession>
<gene>
    <name evidence="2" type="ORF">Petty_20</name>
</gene>
<dbReference type="Proteomes" id="UP000017654">
    <property type="component" value="Segment"/>
</dbReference>
<reference evidence="2 3" key="1">
    <citation type="journal article" date="2013" name="Genome Announc.">
        <title>Complete Genome of Acinetobacter baumannii Podophage Petty.</title>
        <authorList>
            <person name="Mumm I.P."/>
            <person name="Wood T.L."/>
            <person name="Chamakura K.R."/>
            <person name="Kuty Everett G.F."/>
        </authorList>
    </citation>
    <scope>NUCLEOTIDE SEQUENCE [LARGE SCALE GENOMIC DNA]</scope>
</reference>
<dbReference type="KEGG" id="vg:18503458"/>